<keyword evidence="8" id="KW-1185">Reference proteome</keyword>
<evidence type="ECO:0000256" key="5">
    <source>
        <dbReference type="ARBA" id="ARBA00023242"/>
    </source>
</evidence>
<accession>A0ABU6UQ04</accession>
<evidence type="ECO:0000256" key="3">
    <source>
        <dbReference type="ARBA" id="ARBA00023125"/>
    </source>
</evidence>
<organism evidence="7 8">
    <name type="scientific">Stylosanthes scabra</name>
    <dbReference type="NCBI Taxonomy" id="79078"/>
    <lineage>
        <taxon>Eukaryota</taxon>
        <taxon>Viridiplantae</taxon>
        <taxon>Streptophyta</taxon>
        <taxon>Embryophyta</taxon>
        <taxon>Tracheophyta</taxon>
        <taxon>Spermatophyta</taxon>
        <taxon>Magnoliopsida</taxon>
        <taxon>eudicotyledons</taxon>
        <taxon>Gunneridae</taxon>
        <taxon>Pentapetalae</taxon>
        <taxon>rosids</taxon>
        <taxon>fabids</taxon>
        <taxon>Fabales</taxon>
        <taxon>Fabaceae</taxon>
        <taxon>Papilionoideae</taxon>
        <taxon>50 kb inversion clade</taxon>
        <taxon>dalbergioids sensu lato</taxon>
        <taxon>Dalbergieae</taxon>
        <taxon>Pterocarpus clade</taxon>
        <taxon>Stylosanthes</taxon>
    </lineage>
</organism>
<protein>
    <submittedName>
        <fullName evidence="7">Uncharacterized protein</fullName>
    </submittedName>
</protein>
<name>A0ABU6UQ04_9FABA</name>
<feature type="region of interest" description="Disordered" evidence="6">
    <location>
        <begin position="119"/>
        <end position="158"/>
    </location>
</feature>
<reference evidence="7 8" key="1">
    <citation type="journal article" date="2023" name="Plants (Basel)">
        <title>Bridging the Gap: Combining Genomics and Transcriptomics Approaches to Understand Stylosanthes scabra, an Orphan Legume from the Brazilian Caatinga.</title>
        <authorList>
            <person name="Ferreira-Neto J.R.C."/>
            <person name="da Silva M.D."/>
            <person name="Binneck E."/>
            <person name="de Melo N.F."/>
            <person name="da Silva R.H."/>
            <person name="de Melo A.L.T.M."/>
            <person name="Pandolfi V."/>
            <person name="Bustamante F.O."/>
            <person name="Brasileiro-Vidal A.C."/>
            <person name="Benko-Iseppon A.M."/>
        </authorList>
    </citation>
    <scope>NUCLEOTIDE SEQUENCE [LARGE SCALE GENOMIC DNA]</scope>
    <source>
        <tissue evidence="7">Leaves</tissue>
    </source>
</reference>
<comment type="subcellular location">
    <subcellularLocation>
        <location evidence="1">Nucleus</location>
    </subcellularLocation>
</comment>
<evidence type="ECO:0000256" key="4">
    <source>
        <dbReference type="ARBA" id="ARBA00023163"/>
    </source>
</evidence>
<evidence type="ECO:0000313" key="7">
    <source>
        <dbReference type="EMBL" id="MED6163417.1"/>
    </source>
</evidence>
<dbReference type="EMBL" id="JASCZI010121969">
    <property type="protein sequence ID" value="MED6163417.1"/>
    <property type="molecule type" value="Genomic_DNA"/>
</dbReference>
<gene>
    <name evidence="7" type="ORF">PIB30_079755</name>
</gene>
<evidence type="ECO:0000256" key="1">
    <source>
        <dbReference type="ARBA" id="ARBA00004123"/>
    </source>
</evidence>
<keyword evidence="5" id="KW-0539">Nucleus</keyword>
<sequence length="266" mass="30771">MEPCVELIYKGYKEILFHHNMTGGALILVHYEENSHFRFKIVQCNEDDLFPLMVNNYTCYPQNLEVRPFVFGSPNQHNIRRMYQTSHPPCQLSQPILGILVMTTADLSNVHRRVEYALSKDHSGKHHRPHTPEASYSKALFGKQNASRNPPPKKNYRLPVKFSTSKADGVYVVEKVVRHYHLEQFALELLRVAFLHKPKYITVIDGQSRLFNIRLRTKHKNRKTAVLGKGFKAFMLAKNLIRGNVIAMSFNPNYPDQLHCSVLTND</sequence>
<evidence type="ECO:0000256" key="6">
    <source>
        <dbReference type="SAM" id="MobiDB-lite"/>
    </source>
</evidence>
<keyword evidence="4" id="KW-0804">Transcription</keyword>
<dbReference type="InterPro" id="IPR015300">
    <property type="entry name" value="DNA-bd_pseudobarrel_sf"/>
</dbReference>
<comment type="caution">
    <text evidence="7">The sequence shown here is derived from an EMBL/GenBank/DDBJ whole genome shotgun (WGS) entry which is preliminary data.</text>
</comment>
<proteinExistence type="predicted"/>
<evidence type="ECO:0000256" key="2">
    <source>
        <dbReference type="ARBA" id="ARBA00023015"/>
    </source>
</evidence>
<dbReference type="SUPFAM" id="SSF101936">
    <property type="entry name" value="DNA-binding pseudobarrel domain"/>
    <property type="match status" value="1"/>
</dbReference>
<dbReference type="Proteomes" id="UP001341840">
    <property type="component" value="Unassembled WGS sequence"/>
</dbReference>
<keyword evidence="3" id="KW-0238">DNA-binding</keyword>
<evidence type="ECO:0000313" key="8">
    <source>
        <dbReference type="Proteomes" id="UP001341840"/>
    </source>
</evidence>
<keyword evidence="2" id="KW-0805">Transcription regulation</keyword>